<dbReference type="Pfam" id="PF09791">
    <property type="entry name" value="Oxidored-like"/>
    <property type="match status" value="1"/>
</dbReference>
<protein>
    <recommendedName>
        <fullName evidence="1">Oxidoreductase-like domain-containing protein</fullName>
    </recommendedName>
</protein>
<dbReference type="RefSeq" id="WP_095606549.1">
    <property type="nucleotide sequence ID" value="NZ_NSKE01000006.1"/>
</dbReference>
<dbReference type="Proteomes" id="UP000218831">
    <property type="component" value="Unassembled WGS sequence"/>
</dbReference>
<dbReference type="AlphaFoldDB" id="A0A2A2GAJ4"/>
<dbReference type="EMBL" id="NSKE01000006">
    <property type="protein sequence ID" value="PAU93873.1"/>
    <property type="molecule type" value="Genomic_DNA"/>
</dbReference>
<sequence>MRKPIKPLPTDCCGSGCPKCIYDIYEEHLEKYKEWKNKQQKKRQNNKIKKL</sequence>
<dbReference type="OrthoDB" id="5797329at2"/>
<dbReference type="InterPro" id="IPR039251">
    <property type="entry name" value="OXLD1"/>
</dbReference>
<evidence type="ECO:0000313" key="2">
    <source>
        <dbReference type="EMBL" id="PAU93873.1"/>
    </source>
</evidence>
<dbReference type="PANTHER" id="PTHR21193:SF3">
    <property type="entry name" value="OXIDOREDUCTASE-LIKE DOMAIN-CONTAINING PROTEIN 1"/>
    <property type="match status" value="1"/>
</dbReference>
<accession>A0A2A2GAJ4</accession>
<keyword evidence="3" id="KW-1185">Reference proteome</keyword>
<evidence type="ECO:0000259" key="1">
    <source>
        <dbReference type="Pfam" id="PF09791"/>
    </source>
</evidence>
<feature type="domain" description="Oxidoreductase-like" evidence="1">
    <location>
        <begin position="3"/>
        <end position="39"/>
    </location>
</feature>
<dbReference type="PANTHER" id="PTHR21193">
    <property type="entry name" value="OXIDOREDUCTASE-LIKE DOMAIN-CONTAINING PROTEIN 1"/>
    <property type="match status" value="1"/>
</dbReference>
<gene>
    <name evidence="2" type="ORF">CK503_09375</name>
</gene>
<organism evidence="2 3">
    <name type="scientific">Fodinibius salipaludis</name>
    <dbReference type="NCBI Taxonomy" id="2032627"/>
    <lineage>
        <taxon>Bacteria</taxon>
        <taxon>Pseudomonadati</taxon>
        <taxon>Balneolota</taxon>
        <taxon>Balneolia</taxon>
        <taxon>Balneolales</taxon>
        <taxon>Balneolaceae</taxon>
        <taxon>Fodinibius</taxon>
    </lineage>
</organism>
<name>A0A2A2GAJ4_9BACT</name>
<reference evidence="2 3" key="1">
    <citation type="submission" date="2017-08" db="EMBL/GenBank/DDBJ databases">
        <title>Aliifodinibius alkalisoli sp. nov., isolated from saline alkaline soil.</title>
        <authorList>
            <person name="Liu D."/>
            <person name="Zhang G."/>
        </authorList>
    </citation>
    <scope>NUCLEOTIDE SEQUENCE [LARGE SCALE GENOMIC DNA]</scope>
    <source>
        <strain evidence="2 3">WN023</strain>
    </source>
</reference>
<proteinExistence type="predicted"/>
<evidence type="ECO:0000313" key="3">
    <source>
        <dbReference type="Proteomes" id="UP000218831"/>
    </source>
</evidence>
<comment type="caution">
    <text evidence="2">The sequence shown here is derived from an EMBL/GenBank/DDBJ whole genome shotgun (WGS) entry which is preliminary data.</text>
</comment>
<dbReference type="InterPro" id="IPR019180">
    <property type="entry name" value="Oxidoreductase-like_N"/>
</dbReference>